<feature type="chain" id="PRO_5014573086" evidence="1">
    <location>
        <begin position="27"/>
        <end position="247"/>
    </location>
</feature>
<name>G7JQY0_MEDTR</name>
<sequence length="247" mass="28125">MASEVKLKLHLCFFLSLQLLQPALHPFRFQCCSSHLKTLSILTSSSFGTPQTVQDREPSSKLYSYSTANTSFSSHRSTLLLQQLSSSTFFNKPYALTHNHHHGLTSPMCQPIHQFSFELSVFHQLLTHISESEPRHQQEESPEPDLDLVENMYRHILFRSCTTYAGTGSEWAKRVLTTAIRPSLYNPLFFLSKAREWSRRSFKKTPILFAGSDFKKIHILFAGSILPPLALEIGYAIIIIGKANIIR</sequence>
<dbReference type="EMBL" id="CM001220">
    <property type="protein sequence ID" value="AES91247.1"/>
    <property type="molecule type" value="Genomic_DNA"/>
</dbReference>
<evidence type="ECO:0000313" key="3">
    <source>
        <dbReference type="EnsemblPlants" id="AES91247"/>
    </source>
</evidence>
<dbReference type="HOGENOM" id="CLU_1125966_0_0_1"/>
<dbReference type="Proteomes" id="UP000002051">
    <property type="component" value="Chromosome 4"/>
</dbReference>
<evidence type="ECO:0000256" key="1">
    <source>
        <dbReference type="SAM" id="SignalP"/>
    </source>
</evidence>
<gene>
    <name evidence="2" type="ordered locus">MTR_4g108340</name>
</gene>
<proteinExistence type="predicted"/>
<dbReference type="EnsemblPlants" id="AES91247">
    <property type="protein sequence ID" value="AES91247"/>
    <property type="gene ID" value="MTR_4g108340"/>
</dbReference>
<evidence type="ECO:0000313" key="4">
    <source>
        <dbReference type="Proteomes" id="UP000002051"/>
    </source>
</evidence>
<keyword evidence="4" id="KW-1185">Reference proteome</keyword>
<reference evidence="2 4" key="2">
    <citation type="journal article" date="2014" name="BMC Genomics">
        <title>An improved genome release (version Mt4.0) for the model legume Medicago truncatula.</title>
        <authorList>
            <person name="Tang H."/>
            <person name="Krishnakumar V."/>
            <person name="Bidwell S."/>
            <person name="Rosen B."/>
            <person name="Chan A."/>
            <person name="Zhou S."/>
            <person name="Gentzbittel L."/>
            <person name="Childs K.L."/>
            <person name="Yandell M."/>
            <person name="Gundlach H."/>
            <person name="Mayer K.F."/>
            <person name="Schwartz D.C."/>
            <person name="Town C.D."/>
        </authorList>
    </citation>
    <scope>GENOME REANNOTATION</scope>
    <source>
        <strain evidence="3 4">cv. Jemalong A17</strain>
    </source>
</reference>
<dbReference type="PaxDb" id="3880-AES91247"/>
<protein>
    <submittedName>
        <fullName evidence="2">Transmembrane protein, putative</fullName>
    </submittedName>
</protein>
<reference evidence="3" key="3">
    <citation type="submission" date="2015-04" db="UniProtKB">
        <authorList>
            <consortium name="EnsemblPlants"/>
        </authorList>
    </citation>
    <scope>IDENTIFICATION</scope>
    <source>
        <strain evidence="3">cv. Jemalong A17</strain>
    </source>
</reference>
<dbReference type="AlphaFoldDB" id="G7JQY0"/>
<keyword evidence="2" id="KW-0472">Membrane</keyword>
<reference evidence="2 4" key="1">
    <citation type="journal article" date="2011" name="Nature">
        <title>The Medicago genome provides insight into the evolution of rhizobial symbioses.</title>
        <authorList>
            <person name="Young N.D."/>
            <person name="Debelle F."/>
            <person name="Oldroyd G.E."/>
            <person name="Geurts R."/>
            <person name="Cannon S.B."/>
            <person name="Udvardi M.K."/>
            <person name="Benedito V.A."/>
            <person name="Mayer K.F."/>
            <person name="Gouzy J."/>
            <person name="Schoof H."/>
            <person name="Van de Peer Y."/>
            <person name="Proost S."/>
            <person name="Cook D.R."/>
            <person name="Meyers B.C."/>
            <person name="Spannagl M."/>
            <person name="Cheung F."/>
            <person name="De Mita S."/>
            <person name="Krishnakumar V."/>
            <person name="Gundlach H."/>
            <person name="Zhou S."/>
            <person name="Mudge J."/>
            <person name="Bharti A.K."/>
            <person name="Murray J.D."/>
            <person name="Naoumkina M.A."/>
            <person name="Rosen B."/>
            <person name="Silverstein K.A."/>
            <person name="Tang H."/>
            <person name="Rombauts S."/>
            <person name="Zhao P.X."/>
            <person name="Zhou P."/>
            <person name="Barbe V."/>
            <person name="Bardou P."/>
            <person name="Bechner M."/>
            <person name="Bellec A."/>
            <person name="Berger A."/>
            <person name="Berges H."/>
            <person name="Bidwell S."/>
            <person name="Bisseling T."/>
            <person name="Choisne N."/>
            <person name="Couloux A."/>
            <person name="Denny R."/>
            <person name="Deshpande S."/>
            <person name="Dai X."/>
            <person name="Doyle J.J."/>
            <person name="Dudez A.M."/>
            <person name="Farmer A.D."/>
            <person name="Fouteau S."/>
            <person name="Franken C."/>
            <person name="Gibelin C."/>
            <person name="Gish J."/>
            <person name="Goldstein S."/>
            <person name="Gonzalez A.J."/>
            <person name="Green P.J."/>
            <person name="Hallab A."/>
            <person name="Hartog M."/>
            <person name="Hua A."/>
            <person name="Humphray S.J."/>
            <person name="Jeong D.H."/>
            <person name="Jing Y."/>
            <person name="Jocker A."/>
            <person name="Kenton S.M."/>
            <person name="Kim D.J."/>
            <person name="Klee K."/>
            <person name="Lai H."/>
            <person name="Lang C."/>
            <person name="Lin S."/>
            <person name="Macmil S.L."/>
            <person name="Magdelenat G."/>
            <person name="Matthews L."/>
            <person name="McCorrison J."/>
            <person name="Monaghan E.L."/>
            <person name="Mun J.H."/>
            <person name="Najar F.Z."/>
            <person name="Nicholson C."/>
            <person name="Noirot C."/>
            <person name="O'Bleness M."/>
            <person name="Paule C.R."/>
            <person name="Poulain J."/>
            <person name="Prion F."/>
            <person name="Qin B."/>
            <person name="Qu C."/>
            <person name="Retzel E.F."/>
            <person name="Riddle C."/>
            <person name="Sallet E."/>
            <person name="Samain S."/>
            <person name="Samson N."/>
            <person name="Sanders I."/>
            <person name="Saurat O."/>
            <person name="Scarpelli C."/>
            <person name="Schiex T."/>
            <person name="Segurens B."/>
            <person name="Severin A.J."/>
            <person name="Sherrier D.J."/>
            <person name="Shi R."/>
            <person name="Sims S."/>
            <person name="Singer S.R."/>
            <person name="Sinharoy S."/>
            <person name="Sterck L."/>
            <person name="Viollet A."/>
            <person name="Wang B.B."/>
            <person name="Wang K."/>
            <person name="Wang M."/>
            <person name="Wang X."/>
            <person name="Warfsmann J."/>
            <person name="Weissenbach J."/>
            <person name="White D.D."/>
            <person name="White J.D."/>
            <person name="Wiley G.B."/>
            <person name="Wincker P."/>
            <person name="Xing Y."/>
            <person name="Yang L."/>
            <person name="Yao Z."/>
            <person name="Ying F."/>
            <person name="Zhai J."/>
            <person name="Zhou L."/>
            <person name="Zuber A."/>
            <person name="Denarie J."/>
            <person name="Dixon R.A."/>
            <person name="May G.D."/>
            <person name="Schwartz D.C."/>
            <person name="Rogers J."/>
            <person name="Quetier F."/>
            <person name="Town C.D."/>
            <person name="Roe B.A."/>
        </authorList>
    </citation>
    <scope>NUCLEOTIDE SEQUENCE [LARGE SCALE GENOMIC DNA]</scope>
    <source>
        <strain evidence="2">A17</strain>
        <strain evidence="3 4">cv. Jemalong A17</strain>
    </source>
</reference>
<organism evidence="2 4">
    <name type="scientific">Medicago truncatula</name>
    <name type="common">Barrel medic</name>
    <name type="synonym">Medicago tribuloides</name>
    <dbReference type="NCBI Taxonomy" id="3880"/>
    <lineage>
        <taxon>Eukaryota</taxon>
        <taxon>Viridiplantae</taxon>
        <taxon>Streptophyta</taxon>
        <taxon>Embryophyta</taxon>
        <taxon>Tracheophyta</taxon>
        <taxon>Spermatophyta</taxon>
        <taxon>Magnoliopsida</taxon>
        <taxon>eudicotyledons</taxon>
        <taxon>Gunneridae</taxon>
        <taxon>Pentapetalae</taxon>
        <taxon>rosids</taxon>
        <taxon>fabids</taxon>
        <taxon>Fabales</taxon>
        <taxon>Fabaceae</taxon>
        <taxon>Papilionoideae</taxon>
        <taxon>50 kb inversion clade</taxon>
        <taxon>NPAAA clade</taxon>
        <taxon>Hologalegina</taxon>
        <taxon>IRL clade</taxon>
        <taxon>Trifolieae</taxon>
        <taxon>Medicago</taxon>
    </lineage>
</organism>
<evidence type="ECO:0000313" key="2">
    <source>
        <dbReference type="EMBL" id="AES91247.1"/>
    </source>
</evidence>
<accession>G7JQY0</accession>
<feature type="signal peptide" evidence="1">
    <location>
        <begin position="1"/>
        <end position="26"/>
    </location>
</feature>
<keyword evidence="2" id="KW-0812">Transmembrane</keyword>
<keyword evidence="1" id="KW-0732">Signal</keyword>